<dbReference type="InterPro" id="IPR011004">
    <property type="entry name" value="Trimer_LpxA-like_sf"/>
</dbReference>
<protein>
    <recommendedName>
        <fullName evidence="4">UDP-3-O-(3-hydroxymyristoyl)glucosamine N-acyltransferase</fullName>
    </recommendedName>
</protein>
<comment type="caution">
    <text evidence="2">The sequence shown here is derived from an EMBL/GenBank/DDBJ whole genome shotgun (WGS) entry which is preliminary data.</text>
</comment>
<organism evidence="2 3">
    <name type="scientific">Azotobacter bryophylli</name>
    <dbReference type="NCBI Taxonomy" id="1986537"/>
    <lineage>
        <taxon>Bacteria</taxon>
        <taxon>Pseudomonadati</taxon>
        <taxon>Pseudomonadota</taxon>
        <taxon>Gammaproteobacteria</taxon>
        <taxon>Pseudomonadales</taxon>
        <taxon>Pseudomonadaceae</taxon>
        <taxon>Azotobacter</taxon>
    </lineage>
</organism>
<evidence type="ECO:0000313" key="3">
    <source>
        <dbReference type="Proteomes" id="UP001595457"/>
    </source>
</evidence>
<dbReference type="Proteomes" id="UP001595457">
    <property type="component" value="Unassembled WGS sequence"/>
</dbReference>
<dbReference type="PANTHER" id="PTHR43300:SF7">
    <property type="entry name" value="UDP-N-ACETYLBACILLOSAMINE N-ACETYLTRANSFERASE"/>
    <property type="match status" value="1"/>
</dbReference>
<name>A0ABV7ATA2_9GAMM</name>
<evidence type="ECO:0008006" key="4">
    <source>
        <dbReference type="Google" id="ProtNLM"/>
    </source>
</evidence>
<evidence type="ECO:0000256" key="1">
    <source>
        <dbReference type="ARBA" id="ARBA00007274"/>
    </source>
</evidence>
<dbReference type="EMBL" id="JBHRSJ010000017">
    <property type="protein sequence ID" value="MFC2972572.1"/>
    <property type="molecule type" value="Genomic_DNA"/>
</dbReference>
<accession>A0ABV7ATA2</accession>
<sequence>MEISFFTSHTNSDRVIEILQDIDHALAINQQRFFEVRGCCDARQGGKNSIAFSPSLNPDESEEKLQDCIVLTESPMTRQDTTNLYVTVDDARAVFIALLDRLTTELGLQPYTSIMSADISISPLARIHPSACLEEGVKISDGAVISAGCVIKRGTQIGCNTVIRENSVIGCDGITVYKNKNGDLMKFPHVCGVVIGENTEIGAGCVVARGILSSTRIGSNVVIGNLSNIGHGATVADDVWMSVGTLIGGHTHIGRKATIGMGSRIRDNQLVGDHASIGMGSVVVKSVDPGTSVFGNPAKRMATLTTGPKR</sequence>
<dbReference type="SUPFAM" id="SSF51161">
    <property type="entry name" value="Trimeric LpxA-like enzymes"/>
    <property type="match status" value="1"/>
</dbReference>
<evidence type="ECO:0000313" key="2">
    <source>
        <dbReference type="EMBL" id="MFC2972572.1"/>
    </source>
</evidence>
<proteinExistence type="inferred from homology"/>
<dbReference type="PANTHER" id="PTHR43300">
    <property type="entry name" value="ACETYLTRANSFERASE"/>
    <property type="match status" value="1"/>
</dbReference>
<keyword evidence="3" id="KW-1185">Reference proteome</keyword>
<comment type="similarity">
    <text evidence="1">Belongs to the transferase hexapeptide repeat family.</text>
</comment>
<dbReference type="RefSeq" id="WP_377814217.1">
    <property type="nucleotide sequence ID" value="NZ_JBHRSJ010000017.1"/>
</dbReference>
<dbReference type="InterPro" id="IPR050179">
    <property type="entry name" value="Trans_hexapeptide_repeat"/>
</dbReference>
<reference evidence="3" key="1">
    <citation type="journal article" date="2019" name="Int. J. Syst. Evol. Microbiol.">
        <title>The Global Catalogue of Microorganisms (GCM) 10K type strain sequencing project: providing services to taxonomists for standard genome sequencing and annotation.</title>
        <authorList>
            <consortium name="The Broad Institute Genomics Platform"/>
            <consortium name="The Broad Institute Genome Sequencing Center for Infectious Disease"/>
            <person name="Wu L."/>
            <person name="Ma J."/>
        </authorList>
    </citation>
    <scope>NUCLEOTIDE SEQUENCE [LARGE SCALE GENOMIC DNA]</scope>
    <source>
        <strain evidence="3">KCTC 62195</strain>
    </source>
</reference>
<dbReference type="Gene3D" id="2.160.10.10">
    <property type="entry name" value="Hexapeptide repeat proteins"/>
    <property type="match status" value="1"/>
</dbReference>
<gene>
    <name evidence="2" type="ORF">ACFOJE_10165</name>
</gene>